<keyword evidence="13" id="KW-1185">Reference proteome</keyword>
<dbReference type="AlphaFoldDB" id="A0A368TAE6"/>
<sequence>MVLPIVLAVSATASGLGPGAWVDAGAAGVVLGGAVALSRRWTVAALCVTLAAALVQLAVRGPGDSGFPFGWPLVATALFGYLAGHRLPRARPVLLAAAGAAAVAVLGAVARQVVPRGAFGVLAGLHDGIVVALALLLMLGVPWMAGRYRRQHAELAAAGWQRAELLERQQRIAAEQARLRERARIAQDMHDSLGHELSLVALRAAALQVAPDLDERHRAAVRELRSGIADATERLRDIIGVLRPDGDPAPAAPTPEDVDVLVSRARSSGLVVELHRTGEAAEPPAAVERAVHRVVQEGLTNAAKHAPGAAVLVLLEQSAGATAVTVSNGPPSAPAPAASGGRQGLVGLRERVRLAGGTLRSGPRGSGFELAAVLPHRAAPARAAADGTDDASLPDSGEDPPPATTGAARHASGRRIRRGLRRTLVGLTLAGSTAVVAALGIVALTGLGNRLDADIYEGLRVGERRAAVERRLPPSQIVGVPVAEPPAPRGATCRYYWPSHAGDDTLYYRLCFDEHHLVAKDAVPREALSPAPAPRRPADS</sequence>
<evidence type="ECO:0000256" key="8">
    <source>
        <dbReference type="ARBA" id="ARBA00023012"/>
    </source>
</evidence>
<evidence type="ECO:0000256" key="10">
    <source>
        <dbReference type="SAM" id="Phobius"/>
    </source>
</evidence>
<evidence type="ECO:0000313" key="12">
    <source>
        <dbReference type="EMBL" id="RCV61861.1"/>
    </source>
</evidence>
<evidence type="ECO:0000256" key="2">
    <source>
        <dbReference type="ARBA" id="ARBA00012438"/>
    </source>
</evidence>
<dbReference type="CDD" id="cd16917">
    <property type="entry name" value="HATPase_UhpB-NarQ-NarX-like"/>
    <property type="match status" value="1"/>
</dbReference>
<organism evidence="12 13">
    <name type="scientific">Marinitenerispora sediminis</name>
    <dbReference type="NCBI Taxonomy" id="1931232"/>
    <lineage>
        <taxon>Bacteria</taxon>
        <taxon>Bacillati</taxon>
        <taxon>Actinomycetota</taxon>
        <taxon>Actinomycetes</taxon>
        <taxon>Streptosporangiales</taxon>
        <taxon>Nocardiopsidaceae</taxon>
        <taxon>Marinitenerispora</taxon>
    </lineage>
</organism>
<feature type="transmembrane region" description="Helical" evidence="10">
    <location>
        <begin position="424"/>
        <end position="447"/>
    </location>
</feature>
<dbReference type="GO" id="GO:0005524">
    <property type="term" value="F:ATP binding"/>
    <property type="evidence" value="ECO:0007669"/>
    <property type="project" value="UniProtKB-KW"/>
</dbReference>
<dbReference type="GO" id="GO:0016020">
    <property type="term" value="C:membrane"/>
    <property type="evidence" value="ECO:0007669"/>
    <property type="project" value="InterPro"/>
</dbReference>
<keyword evidence="6 12" id="KW-0418">Kinase</keyword>
<dbReference type="EMBL" id="QEIN01000014">
    <property type="protein sequence ID" value="RCV61861.1"/>
    <property type="molecule type" value="Genomic_DNA"/>
</dbReference>
<dbReference type="OrthoDB" id="227596at2"/>
<evidence type="ECO:0000256" key="6">
    <source>
        <dbReference type="ARBA" id="ARBA00022777"/>
    </source>
</evidence>
<dbReference type="Pfam" id="PF07730">
    <property type="entry name" value="HisKA_3"/>
    <property type="match status" value="1"/>
</dbReference>
<evidence type="ECO:0000256" key="1">
    <source>
        <dbReference type="ARBA" id="ARBA00000085"/>
    </source>
</evidence>
<evidence type="ECO:0000256" key="5">
    <source>
        <dbReference type="ARBA" id="ARBA00022741"/>
    </source>
</evidence>
<feature type="transmembrane region" description="Helical" evidence="10">
    <location>
        <begin position="65"/>
        <end position="84"/>
    </location>
</feature>
<comment type="catalytic activity">
    <reaction evidence="1">
        <text>ATP + protein L-histidine = ADP + protein N-phospho-L-histidine.</text>
        <dbReference type="EC" id="2.7.13.3"/>
    </reaction>
</comment>
<dbReference type="InterPro" id="IPR050482">
    <property type="entry name" value="Sensor_HK_TwoCompSys"/>
</dbReference>
<evidence type="ECO:0000313" key="13">
    <source>
        <dbReference type="Proteomes" id="UP000253318"/>
    </source>
</evidence>
<keyword evidence="5" id="KW-0547">Nucleotide-binding</keyword>
<dbReference type="EC" id="2.7.13.3" evidence="2"/>
<evidence type="ECO:0000256" key="9">
    <source>
        <dbReference type="SAM" id="MobiDB-lite"/>
    </source>
</evidence>
<keyword evidence="10" id="KW-1133">Transmembrane helix</keyword>
<feature type="region of interest" description="Disordered" evidence="9">
    <location>
        <begin position="379"/>
        <end position="413"/>
    </location>
</feature>
<keyword evidence="7" id="KW-0067">ATP-binding</keyword>
<keyword evidence="10" id="KW-0812">Transmembrane</keyword>
<feature type="transmembrane region" description="Helical" evidence="10">
    <location>
        <begin position="119"/>
        <end position="141"/>
    </location>
</feature>
<keyword evidence="4" id="KW-0808">Transferase</keyword>
<dbReference type="PANTHER" id="PTHR24421:SF10">
    <property type="entry name" value="NITRATE_NITRITE SENSOR PROTEIN NARQ"/>
    <property type="match status" value="1"/>
</dbReference>
<dbReference type="GO" id="GO:0046983">
    <property type="term" value="F:protein dimerization activity"/>
    <property type="evidence" value="ECO:0007669"/>
    <property type="project" value="InterPro"/>
</dbReference>
<evidence type="ECO:0000256" key="7">
    <source>
        <dbReference type="ARBA" id="ARBA00022840"/>
    </source>
</evidence>
<dbReference type="SUPFAM" id="SSF55874">
    <property type="entry name" value="ATPase domain of HSP90 chaperone/DNA topoisomerase II/histidine kinase"/>
    <property type="match status" value="1"/>
</dbReference>
<evidence type="ECO:0000259" key="11">
    <source>
        <dbReference type="Pfam" id="PF07730"/>
    </source>
</evidence>
<proteinExistence type="predicted"/>
<evidence type="ECO:0000256" key="4">
    <source>
        <dbReference type="ARBA" id="ARBA00022679"/>
    </source>
</evidence>
<keyword evidence="8" id="KW-0902">Two-component regulatory system</keyword>
<gene>
    <name evidence="12" type="ORF">DEF24_03160</name>
</gene>
<dbReference type="Gene3D" id="1.20.5.1930">
    <property type="match status" value="1"/>
</dbReference>
<dbReference type="Gene3D" id="3.30.565.10">
    <property type="entry name" value="Histidine kinase-like ATPase, C-terminal domain"/>
    <property type="match status" value="1"/>
</dbReference>
<accession>A0A368TAE6</accession>
<keyword evidence="10" id="KW-0472">Membrane</keyword>
<keyword evidence="3" id="KW-0597">Phosphoprotein</keyword>
<name>A0A368TAE6_9ACTN</name>
<dbReference type="GO" id="GO:0000155">
    <property type="term" value="F:phosphorelay sensor kinase activity"/>
    <property type="evidence" value="ECO:0007669"/>
    <property type="project" value="InterPro"/>
</dbReference>
<dbReference type="PANTHER" id="PTHR24421">
    <property type="entry name" value="NITRATE/NITRITE SENSOR PROTEIN NARX-RELATED"/>
    <property type="match status" value="1"/>
</dbReference>
<comment type="caution">
    <text evidence="12">The sequence shown here is derived from an EMBL/GenBank/DDBJ whole genome shotgun (WGS) entry which is preliminary data.</text>
</comment>
<evidence type="ECO:0000256" key="3">
    <source>
        <dbReference type="ARBA" id="ARBA00022553"/>
    </source>
</evidence>
<dbReference type="InterPro" id="IPR036890">
    <property type="entry name" value="HATPase_C_sf"/>
</dbReference>
<feature type="domain" description="Signal transduction histidine kinase subgroup 3 dimerisation and phosphoacceptor" evidence="11">
    <location>
        <begin position="181"/>
        <end position="246"/>
    </location>
</feature>
<protein>
    <recommendedName>
        <fullName evidence="2">histidine kinase</fullName>
        <ecNumber evidence="2">2.7.13.3</ecNumber>
    </recommendedName>
</protein>
<feature type="transmembrane region" description="Helical" evidence="10">
    <location>
        <begin position="93"/>
        <end position="113"/>
    </location>
</feature>
<reference evidence="12 13" key="1">
    <citation type="submission" date="2018-04" db="EMBL/GenBank/DDBJ databases">
        <title>Novel actinobacteria from marine sediment.</title>
        <authorList>
            <person name="Ng Z.Y."/>
            <person name="Tan G.Y.A."/>
        </authorList>
    </citation>
    <scope>NUCLEOTIDE SEQUENCE [LARGE SCALE GENOMIC DNA]</scope>
    <source>
        <strain evidence="12 13">TPS81</strain>
    </source>
</reference>
<feature type="transmembrane region" description="Helical" evidence="10">
    <location>
        <begin position="41"/>
        <end position="59"/>
    </location>
</feature>
<dbReference type="InterPro" id="IPR011712">
    <property type="entry name" value="Sig_transdc_His_kin_sub3_dim/P"/>
</dbReference>
<dbReference type="Proteomes" id="UP000253318">
    <property type="component" value="Unassembled WGS sequence"/>
</dbReference>